<proteinExistence type="predicted"/>
<feature type="transmembrane region" description="Helical" evidence="6">
    <location>
        <begin position="220"/>
        <end position="241"/>
    </location>
</feature>
<comment type="subcellular location">
    <subcellularLocation>
        <location evidence="1">Cell membrane</location>
        <topology evidence="1">Multi-pass membrane protein</topology>
    </subcellularLocation>
</comment>
<evidence type="ECO:0000256" key="2">
    <source>
        <dbReference type="ARBA" id="ARBA00022475"/>
    </source>
</evidence>
<feature type="transmembrane region" description="Helical" evidence="6">
    <location>
        <begin position="357"/>
        <end position="376"/>
    </location>
</feature>
<feature type="transmembrane region" description="Helical" evidence="6">
    <location>
        <begin position="108"/>
        <end position="129"/>
    </location>
</feature>
<comment type="caution">
    <text evidence="7">The sequence shown here is derived from an EMBL/GenBank/DDBJ whole genome shotgun (WGS) entry which is preliminary data.</text>
</comment>
<reference evidence="7 8" key="1">
    <citation type="submission" date="2014-05" db="EMBL/GenBank/DDBJ databases">
        <title>Novel Listeriaceae from food processing environments.</title>
        <authorList>
            <person name="den Bakker H.C."/>
        </authorList>
    </citation>
    <scope>NUCLEOTIDE SEQUENCE [LARGE SCALE GENOMIC DNA]</scope>
    <source>
        <strain evidence="7 8">FSL A5-0281</strain>
    </source>
</reference>
<feature type="transmembrane region" description="Helical" evidence="6">
    <location>
        <begin position="289"/>
        <end position="312"/>
    </location>
</feature>
<dbReference type="Pfam" id="PF13440">
    <property type="entry name" value="Polysacc_synt_3"/>
    <property type="match status" value="1"/>
</dbReference>
<dbReference type="RefSeq" id="WP_036083963.1">
    <property type="nucleotide sequence ID" value="NZ_CBCSHQ010000001.1"/>
</dbReference>
<feature type="transmembrane region" description="Helical" evidence="6">
    <location>
        <begin position="332"/>
        <end position="350"/>
    </location>
</feature>
<keyword evidence="5 6" id="KW-0472">Membrane</keyword>
<protein>
    <recommendedName>
        <fullName evidence="9">Polysaccharide biosynthesis protein</fullName>
    </recommendedName>
</protein>
<feature type="transmembrane region" description="Helical" evidence="6">
    <location>
        <begin position="7"/>
        <end position="28"/>
    </location>
</feature>
<gene>
    <name evidence="7" type="ORF">EP57_02685</name>
</gene>
<dbReference type="PANTHER" id="PTHR30250">
    <property type="entry name" value="PST FAMILY PREDICTED COLANIC ACID TRANSPORTER"/>
    <property type="match status" value="1"/>
</dbReference>
<dbReference type="GeneID" id="58716341"/>
<evidence type="ECO:0000256" key="6">
    <source>
        <dbReference type="SAM" id="Phobius"/>
    </source>
</evidence>
<accession>A0A099WEU9</accession>
<evidence type="ECO:0000256" key="5">
    <source>
        <dbReference type="ARBA" id="ARBA00023136"/>
    </source>
</evidence>
<evidence type="ECO:0000313" key="8">
    <source>
        <dbReference type="Proteomes" id="UP000029844"/>
    </source>
</evidence>
<keyword evidence="8" id="KW-1185">Reference proteome</keyword>
<dbReference type="OrthoDB" id="2361343at2"/>
<feature type="transmembrane region" description="Helical" evidence="6">
    <location>
        <begin position="79"/>
        <end position="96"/>
    </location>
</feature>
<keyword evidence="4 6" id="KW-1133">Transmembrane helix</keyword>
<evidence type="ECO:0008006" key="9">
    <source>
        <dbReference type="Google" id="ProtNLM"/>
    </source>
</evidence>
<dbReference type="EMBL" id="JNFA01000005">
    <property type="protein sequence ID" value="KGL43502.1"/>
    <property type="molecule type" value="Genomic_DNA"/>
</dbReference>
<feature type="transmembrane region" description="Helical" evidence="6">
    <location>
        <begin position="247"/>
        <end position="268"/>
    </location>
</feature>
<sequence length="416" mass="46915">MSARKILVTLFSGNVLAQLIMMAFAPIISRLYSETEMGIYAAYVTVIAITVKIASLSLEKAIPLEQDTKLARQLLRLNFMIVWLVCAILFGVYMIFDWSILRFVGINPSVFSMLLLSLGIAFTSMIQIYNYQNMALEQYRTLSLTKSMQLLGTGFLQSILSFRPMGLLLGDIGGKLLSLLVLQHVSRKARLEKVVFSWADMVFLLRKYRNFMLFSAPSGLVNTLALQVPQLFIIAIFATAAGGQYALVQRVILVPISLLSISIAQFFYSFATKRIANQPGQVYRMYMQITWKLCVVMFLPVVLLAMFSPVVFPFVFGANWREAGELAQTLSMLFFTQAVFGATSQILYVTNKQKLQMILELCKLASIIGVFMIMQADFLQTMIFYSVIISFFNVVVWYLGRRALVKLLNGVGKNDE</sequence>
<evidence type="ECO:0000256" key="3">
    <source>
        <dbReference type="ARBA" id="ARBA00022692"/>
    </source>
</evidence>
<feature type="transmembrane region" description="Helical" evidence="6">
    <location>
        <begin position="382"/>
        <end position="400"/>
    </location>
</feature>
<evidence type="ECO:0000256" key="4">
    <source>
        <dbReference type="ARBA" id="ARBA00022989"/>
    </source>
</evidence>
<dbReference type="AlphaFoldDB" id="A0A099WEU9"/>
<organism evidence="7 8">
    <name type="scientific">Listeria booriae</name>
    <dbReference type="NCBI Taxonomy" id="1552123"/>
    <lineage>
        <taxon>Bacteria</taxon>
        <taxon>Bacillati</taxon>
        <taxon>Bacillota</taxon>
        <taxon>Bacilli</taxon>
        <taxon>Bacillales</taxon>
        <taxon>Listeriaceae</taxon>
        <taxon>Listeria</taxon>
    </lineage>
</organism>
<keyword evidence="2" id="KW-1003">Cell membrane</keyword>
<dbReference type="GO" id="GO:0005886">
    <property type="term" value="C:plasma membrane"/>
    <property type="evidence" value="ECO:0007669"/>
    <property type="project" value="UniProtKB-SubCell"/>
</dbReference>
<dbReference type="Proteomes" id="UP000029844">
    <property type="component" value="Unassembled WGS sequence"/>
</dbReference>
<evidence type="ECO:0000256" key="1">
    <source>
        <dbReference type="ARBA" id="ARBA00004651"/>
    </source>
</evidence>
<dbReference type="eggNOG" id="COG2244">
    <property type="taxonomic scope" value="Bacteria"/>
</dbReference>
<evidence type="ECO:0000313" key="7">
    <source>
        <dbReference type="EMBL" id="KGL43502.1"/>
    </source>
</evidence>
<dbReference type="InterPro" id="IPR050833">
    <property type="entry name" value="Poly_Biosynth_Transport"/>
</dbReference>
<dbReference type="PANTHER" id="PTHR30250:SF11">
    <property type="entry name" value="O-ANTIGEN TRANSPORTER-RELATED"/>
    <property type="match status" value="1"/>
</dbReference>
<keyword evidence="3 6" id="KW-0812">Transmembrane</keyword>
<name>A0A099WEU9_9LIST</name>
<dbReference type="STRING" id="1552123.EP57_02685"/>
<feature type="transmembrane region" description="Helical" evidence="6">
    <location>
        <begin position="40"/>
        <end position="58"/>
    </location>
</feature>